<dbReference type="Gene3D" id="1.10.8.60">
    <property type="match status" value="1"/>
</dbReference>
<dbReference type="SUPFAM" id="SSF52540">
    <property type="entry name" value="P-loop containing nucleoside triphosphate hydrolases"/>
    <property type="match status" value="1"/>
</dbReference>
<dbReference type="SMART" id="SM00382">
    <property type="entry name" value="AAA"/>
    <property type="match status" value="1"/>
</dbReference>
<dbReference type="PANTHER" id="PTHR32071">
    <property type="entry name" value="TRANSCRIPTIONAL REGULATORY PROTEIN"/>
    <property type="match status" value="1"/>
</dbReference>
<dbReference type="PROSITE" id="PS00676">
    <property type="entry name" value="SIGMA54_INTERACT_2"/>
    <property type="match status" value="1"/>
</dbReference>
<dbReference type="Pfam" id="PF00158">
    <property type="entry name" value="Sigma54_activat"/>
    <property type="match status" value="1"/>
</dbReference>
<dbReference type="CDD" id="cd00009">
    <property type="entry name" value="AAA"/>
    <property type="match status" value="1"/>
</dbReference>
<dbReference type="InterPro" id="IPR027417">
    <property type="entry name" value="P-loop_NTPase"/>
</dbReference>
<dbReference type="SUPFAM" id="SSF46689">
    <property type="entry name" value="Homeodomain-like"/>
    <property type="match status" value="1"/>
</dbReference>
<evidence type="ECO:0000313" key="8">
    <source>
        <dbReference type="EMBL" id="CBK43609.1"/>
    </source>
</evidence>
<dbReference type="InterPro" id="IPR025944">
    <property type="entry name" value="Sigma_54_int_dom_CS"/>
</dbReference>
<evidence type="ECO:0000259" key="7">
    <source>
        <dbReference type="PROSITE" id="PS50045"/>
    </source>
</evidence>
<evidence type="ECO:0000313" key="9">
    <source>
        <dbReference type="Proteomes" id="UP000001660"/>
    </source>
</evidence>
<reference evidence="8 9" key="1">
    <citation type="journal article" date="2010" name="Proc. Natl. Acad. Sci. U.S.A.">
        <title>A Nitrospira metagenome illuminates the physiology and evolution of globally important nitrite-oxidizing bacteria.</title>
        <authorList>
            <person name="Lucker S."/>
            <person name="Wagner M."/>
            <person name="Maixner F."/>
            <person name="Pelletier E."/>
            <person name="Koch H."/>
            <person name="Vacherie B."/>
            <person name="Rattei T."/>
            <person name="Sinninghe Damste J."/>
            <person name="Spieck E."/>
            <person name="Le Paslier D."/>
            <person name="Daims H."/>
        </authorList>
    </citation>
    <scope>NUCLEOTIDE SEQUENCE [LARGE SCALE GENOMIC DNA]</scope>
</reference>
<evidence type="ECO:0000256" key="5">
    <source>
        <dbReference type="ARBA" id="ARBA00023163"/>
    </source>
</evidence>
<dbReference type="HOGENOM" id="CLU_000445_8_1_0"/>
<feature type="region of interest" description="Disordered" evidence="6">
    <location>
        <begin position="139"/>
        <end position="159"/>
    </location>
</feature>
<dbReference type="OrthoDB" id="9804019at2"/>
<evidence type="ECO:0000256" key="3">
    <source>
        <dbReference type="ARBA" id="ARBA00023015"/>
    </source>
</evidence>
<dbReference type="InterPro" id="IPR058031">
    <property type="entry name" value="AAA_lid_NorR"/>
</dbReference>
<dbReference type="InterPro" id="IPR025662">
    <property type="entry name" value="Sigma_54_int_dom_ATP-bd_1"/>
</dbReference>
<accession>D8P7X7</accession>
<dbReference type="PROSITE" id="PS00675">
    <property type="entry name" value="SIGMA54_INTERACT_1"/>
    <property type="match status" value="1"/>
</dbReference>
<name>D8P7X7_9BACT</name>
<dbReference type="Gene3D" id="1.10.10.60">
    <property type="entry name" value="Homeodomain-like"/>
    <property type="match status" value="1"/>
</dbReference>
<evidence type="ECO:0000256" key="1">
    <source>
        <dbReference type="ARBA" id="ARBA00022741"/>
    </source>
</evidence>
<dbReference type="FunFam" id="3.40.50.300:FF:000006">
    <property type="entry name" value="DNA-binding transcriptional regulator NtrC"/>
    <property type="match status" value="1"/>
</dbReference>
<dbReference type="SUPFAM" id="SSF55785">
    <property type="entry name" value="PYP-like sensor domain (PAS domain)"/>
    <property type="match status" value="1"/>
</dbReference>
<dbReference type="InterPro" id="IPR003593">
    <property type="entry name" value="AAA+_ATPase"/>
</dbReference>
<dbReference type="InterPro" id="IPR009057">
    <property type="entry name" value="Homeodomain-like_sf"/>
</dbReference>
<organism evidence="8 9">
    <name type="scientific">Nitrospira defluvii</name>
    <dbReference type="NCBI Taxonomy" id="330214"/>
    <lineage>
        <taxon>Bacteria</taxon>
        <taxon>Pseudomonadati</taxon>
        <taxon>Nitrospirota</taxon>
        <taxon>Nitrospiria</taxon>
        <taxon>Nitrospirales</taxon>
        <taxon>Nitrospiraceae</taxon>
        <taxon>Nitrospira</taxon>
    </lineage>
</organism>
<dbReference type="InterPro" id="IPR002078">
    <property type="entry name" value="Sigma_54_int"/>
</dbReference>
<keyword evidence="2" id="KW-0067">ATP-binding</keyword>
<keyword evidence="9" id="KW-1185">Reference proteome</keyword>
<evidence type="ECO:0000256" key="6">
    <source>
        <dbReference type="SAM" id="MobiDB-lite"/>
    </source>
</evidence>
<keyword evidence="5" id="KW-0804">Transcription</keyword>
<dbReference type="Gene3D" id="3.40.50.300">
    <property type="entry name" value="P-loop containing nucleotide triphosphate hydrolases"/>
    <property type="match status" value="1"/>
</dbReference>
<evidence type="ECO:0000256" key="2">
    <source>
        <dbReference type="ARBA" id="ARBA00022840"/>
    </source>
</evidence>
<dbReference type="Pfam" id="PF02954">
    <property type="entry name" value="HTH_8"/>
    <property type="match status" value="1"/>
</dbReference>
<dbReference type="AlphaFoldDB" id="D8P7X7"/>
<dbReference type="KEGG" id="nde:NIDE3939"/>
<protein>
    <submittedName>
        <fullName evidence="8">Sensory sigma-54 dependent transcriptional regulator</fullName>
    </submittedName>
</protein>
<dbReference type="EMBL" id="FP929003">
    <property type="protein sequence ID" value="CBK43609.1"/>
    <property type="molecule type" value="Genomic_DNA"/>
</dbReference>
<dbReference type="PROSITE" id="PS50045">
    <property type="entry name" value="SIGMA54_INTERACT_4"/>
    <property type="match status" value="1"/>
</dbReference>
<dbReference type="Pfam" id="PF25601">
    <property type="entry name" value="AAA_lid_14"/>
    <property type="match status" value="1"/>
</dbReference>
<dbReference type="InterPro" id="IPR035965">
    <property type="entry name" value="PAS-like_dom_sf"/>
</dbReference>
<dbReference type="STRING" id="330214.NIDE3939"/>
<dbReference type="Proteomes" id="UP000001660">
    <property type="component" value="Chromosome"/>
</dbReference>
<dbReference type="eggNOG" id="COG3829">
    <property type="taxonomic scope" value="Bacteria"/>
</dbReference>
<dbReference type="InterPro" id="IPR002197">
    <property type="entry name" value="HTH_Fis"/>
</dbReference>
<keyword evidence="1" id="KW-0547">Nucleotide-binding</keyword>
<feature type="domain" description="Sigma-54 factor interaction" evidence="7">
    <location>
        <begin position="163"/>
        <end position="392"/>
    </location>
</feature>
<keyword evidence="4" id="KW-0238">DNA-binding</keyword>
<dbReference type="GO" id="GO:0005524">
    <property type="term" value="F:ATP binding"/>
    <property type="evidence" value="ECO:0007669"/>
    <property type="project" value="UniProtKB-KW"/>
</dbReference>
<evidence type="ECO:0000256" key="4">
    <source>
        <dbReference type="ARBA" id="ARBA00023125"/>
    </source>
</evidence>
<dbReference type="GO" id="GO:0006355">
    <property type="term" value="P:regulation of DNA-templated transcription"/>
    <property type="evidence" value="ECO:0007669"/>
    <property type="project" value="InterPro"/>
</dbReference>
<dbReference type="PRINTS" id="PR01590">
    <property type="entry name" value="HTHFIS"/>
</dbReference>
<keyword evidence="3" id="KW-0805">Transcription regulation</keyword>
<sequence length="467" mass="50698">MAGSHSQVTPSSPFADPILAARLEALRQLADGLTDRVAVMDRELNVVYANEAAWGKSGKPPAGTKPAKCFQSFVQMTDPCGTCPAESVFKTGEVLTVSCSTSGDGTACGMHQAFPLVSSAGEVGSILVLFHKRPEPLSIPASLSQQRPGRSRPERTESRLGDLVGASPAMNQLFEMIRLVADSSATVLIQGESGTGKELVARTIHQTSYRRDKPFVVVDCGALPETLLESELFGHVKGAFTGAAGSKPGLFEEADGGTIFLDEIADTSPTFQAKLLRVLQEGEIKRVGGTQPVKIDVRVISATNKDLTDLVKAKAFRQDLYYRLAVLPVHLPPLRDRRIDIPLLVTKFIADSCQRHRQDLRQVSEEAMRALTAAPWPGNVRELQHYIERAVVTTIHTELTCADLVELGSHPQDTDLRTVGRGAARQAERTRILQALQQTSGNRVQAARVLKISRASLYNKLHELGIQ</sequence>
<dbReference type="PROSITE" id="PS00688">
    <property type="entry name" value="SIGMA54_INTERACT_3"/>
    <property type="match status" value="1"/>
</dbReference>
<dbReference type="InterPro" id="IPR025943">
    <property type="entry name" value="Sigma_54_int_dom_ATP-bd_2"/>
</dbReference>
<gene>
    <name evidence="8" type="ORF">NIDE3939</name>
</gene>
<dbReference type="GO" id="GO:0043565">
    <property type="term" value="F:sequence-specific DNA binding"/>
    <property type="evidence" value="ECO:0007669"/>
    <property type="project" value="InterPro"/>
</dbReference>
<proteinExistence type="predicted"/>